<keyword evidence="2" id="KW-1185">Reference proteome</keyword>
<evidence type="ECO:0000313" key="1">
    <source>
        <dbReference type="EMBL" id="CAJ1936109.1"/>
    </source>
</evidence>
<protein>
    <submittedName>
        <fullName evidence="1">Uncharacterized protein</fullName>
    </submittedName>
</protein>
<comment type="caution">
    <text evidence="1">The sequence shown here is derived from an EMBL/GenBank/DDBJ whole genome shotgun (WGS) entry which is preliminary data.</text>
</comment>
<reference evidence="1" key="1">
    <citation type="submission" date="2023-08" db="EMBL/GenBank/DDBJ databases">
        <authorList>
            <person name="Audoor S."/>
            <person name="Bilcke G."/>
        </authorList>
    </citation>
    <scope>NUCLEOTIDE SEQUENCE</scope>
</reference>
<dbReference type="EMBL" id="CAKOGP040000546">
    <property type="protein sequence ID" value="CAJ1936109.1"/>
    <property type="molecule type" value="Genomic_DNA"/>
</dbReference>
<gene>
    <name evidence="1" type="ORF">CYCCA115_LOCUS5042</name>
</gene>
<dbReference type="Proteomes" id="UP001295423">
    <property type="component" value="Unassembled WGS sequence"/>
</dbReference>
<accession>A0AAD2CMH4</accession>
<organism evidence="1 2">
    <name type="scientific">Cylindrotheca closterium</name>
    <dbReference type="NCBI Taxonomy" id="2856"/>
    <lineage>
        <taxon>Eukaryota</taxon>
        <taxon>Sar</taxon>
        <taxon>Stramenopiles</taxon>
        <taxon>Ochrophyta</taxon>
        <taxon>Bacillariophyta</taxon>
        <taxon>Bacillariophyceae</taxon>
        <taxon>Bacillariophycidae</taxon>
        <taxon>Bacillariales</taxon>
        <taxon>Bacillariaceae</taxon>
        <taxon>Cylindrotheca</taxon>
    </lineage>
</organism>
<dbReference type="AlphaFoldDB" id="A0AAD2CMH4"/>
<evidence type="ECO:0000313" key="2">
    <source>
        <dbReference type="Proteomes" id="UP001295423"/>
    </source>
</evidence>
<name>A0AAD2CMH4_9STRA</name>
<sequence>MEINNEAAALIVQKEYAEGMERLQIGLRQVQAHLAQMPQVSRCNSSDINSDSLDTWMYPATEACRIGHGFDPTASFFVYQRPLVVPSLSIGRARTNAETSNFITGAHTNLLVAMLFNYGLACHLSHIDHERRLGEGSRSHCDLLERASRMYDSAIVTLRRVGATESNASRTLVSSNIEFFRAAINNLAITEQTRSILESSRNEEIPFNKGFERLRELLLRNPPQSVDAPGRTLWRCYVSNIMRVINSSEPNHCAAAC</sequence>
<proteinExistence type="predicted"/>